<dbReference type="GO" id="GO:0009360">
    <property type="term" value="C:DNA polymerase III complex"/>
    <property type="evidence" value="ECO:0007669"/>
    <property type="project" value="InterPro"/>
</dbReference>
<evidence type="ECO:0000256" key="7">
    <source>
        <dbReference type="ARBA" id="ARBA00034754"/>
    </source>
</evidence>
<keyword evidence="6" id="KW-0239">DNA-directed DNA polymerase</keyword>
<feature type="domain" description="DNA polymerase III delta N-terminal" evidence="9">
    <location>
        <begin position="17"/>
        <end position="132"/>
    </location>
</feature>
<dbReference type="InterPro" id="IPR010372">
    <property type="entry name" value="DNA_pol3_delta_N"/>
</dbReference>
<sequence>MKGLKKQLQNNEYNNVYLFYGEEKYLLDMYLKKLIDGLLVDTDPTMNYDYFDKSNMSVDKLFDAIETLPFFAERRVIVVSYAKLFKGKNNNSNTIVDRITDIPESTTVIFLEEEIDKRSKLYKLINKNGYVASFTKMSENDLVKWVGQKLHGSGKKIEKSVALHFLKTVGTDMASINNELEKVVMYCKDKDVVTKEVIDEICTRSIENKIFELVSAMGQNRRERAVLLYHDMIIAKEPPGRILFMLIRQFRLILQSKLLQQKGLSERDIGSRIKIAPFIVRECLRQGRNLTVDNLKEALKDCLETDSNIKIGKIDARIGVEVIIMKYS</sequence>
<keyword evidence="12" id="KW-1185">Reference proteome</keyword>
<dbReference type="GO" id="GO:0003887">
    <property type="term" value="F:DNA-directed DNA polymerase activity"/>
    <property type="evidence" value="ECO:0007669"/>
    <property type="project" value="UniProtKB-KW"/>
</dbReference>
<dbReference type="InterPro" id="IPR005790">
    <property type="entry name" value="DNA_polIII_delta"/>
</dbReference>
<evidence type="ECO:0000256" key="6">
    <source>
        <dbReference type="ARBA" id="ARBA00022932"/>
    </source>
</evidence>
<dbReference type="EC" id="2.7.7.7" evidence="1"/>
<accession>A0A8J8ME59</accession>
<dbReference type="SUPFAM" id="SSF48019">
    <property type="entry name" value="post-AAA+ oligomerization domain-like"/>
    <property type="match status" value="1"/>
</dbReference>
<name>A0A8J8ME59_9FIRM</name>
<dbReference type="InterPro" id="IPR048466">
    <property type="entry name" value="DNA_pol3_delta-like_C"/>
</dbReference>
<comment type="catalytic activity">
    <reaction evidence="8">
        <text>DNA(n) + a 2'-deoxyribonucleoside 5'-triphosphate = DNA(n+1) + diphosphate</text>
        <dbReference type="Rhea" id="RHEA:22508"/>
        <dbReference type="Rhea" id="RHEA-COMP:17339"/>
        <dbReference type="Rhea" id="RHEA-COMP:17340"/>
        <dbReference type="ChEBI" id="CHEBI:33019"/>
        <dbReference type="ChEBI" id="CHEBI:61560"/>
        <dbReference type="ChEBI" id="CHEBI:173112"/>
        <dbReference type="EC" id="2.7.7.7"/>
    </reaction>
</comment>
<dbReference type="Gene3D" id="3.40.50.300">
    <property type="entry name" value="P-loop containing nucleotide triphosphate hydrolases"/>
    <property type="match status" value="1"/>
</dbReference>
<gene>
    <name evidence="11" type="primary">holA</name>
    <name evidence="11" type="ORF">HYG85_19540</name>
</gene>
<evidence type="ECO:0000256" key="3">
    <source>
        <dbReference type="ARBA" id="ARBA00022679"/>
    </source>
</evidence>
<proteinExistence type="inferred from homology"/>
<dbReference type="PANTHER" id="PTHR34388">
    <property type="entry name" value="DNA POLYMERASE III SUBUNIT DELTA"/>
    <property type="match status" value="1"/>
</dbReference>
<dbReference type="EMBL" id="CP058561">
    <property type="protein sequence ID" value="QUH30995.1"/>
    <property type="molecule type" value="Genomic_DNA"/>
</dbReference>
<evidence type="ECO:0000259" key="9">
    <source>
        <dbReference type="Pfam" id="PF06144"/>
    </source>
</evidence>
<protein>
    <recommendedName>
        <fullName evidence="2">DNA polymerase III subunit delta</fullName>
        <ecNumber evidence="1">2.7.7.7</ecNumber>
    </recommendedName>
</protein>
<comment type="similarity">
    <text evidence="7">Belongs to the DNA polymerase HolA subunit family.</text>
</comment>
<evidence type="ECO:0000256" key="8">
    <source>
        <dbReference type="ARBA" id="ARBA00049244"/>
    </source>
</evidence>
<evidence type="ECO:0000313" key="11">
    <source>
        <dbReference type="EMBL" id="QUH30995.1"/>
    </source>
</evidence>
<dbReference type="Pfam" id="PF06144">
    <property type="entry name" value="DNA_pol3_delta"/>
    <property type="match status" value="1"/>
</dbReference>
<dbReference type="Gene3D" id="1.20.272.10">
    <property type="match status" value="1"/>
</dbReference>
<reference evidence="11 12" key="1">
    <citation type="submission" date="2020-07" db="EMBL/GenBank/DDBJ databases">
        <title>Vallitalea guaymasensis genome.</title>
        <authorList>
            <person name="Postec A."/>
        </authorList>
    </citation>
    <scope>NUCLEOTIDE SEQUENCE [LARGE SCALE GENOMIC DNA]</scope>
    <source>
        <strain evidence="11 12">Ra1766G1</strain>
    </source>
</reference>
<dbReference type="AlphaFoldDB" id="A0A8J8ME59"/>
<organism evidence="11 12">
    <name type="scientific">Vallitalea guaymasensis</name>
    <dbReference type="NCBI Taxonomy" id="1185412"/>
    <lineage>
        <taxon>Bacteria</taxon>
        <taxon>Bacillati</taxon>
        <taxon>Bacillota</taxon>
        <taxon>Clostridia</taxon>
        <taxon>Lachnospirales</taxon>
        <taxon>Vallitaleaceae</taxon>
        <taxon>Vallitalea</taxon>
    </lineage>
</organism>
<dbReference type="GO" id="GO:0003677">
    <property type="term" value="F:DNA binding"/>
    <property type="evidence" value="ECO:0007669"/>
    <property type="project" value="InterPro"/>
</dbReference>
<dbReference type="GO" id="GO:0006261">
    <property type="term" value="P:DNA-templated DNA replication"/>
    <property type="evidence" value="ECO:0007669"/>
    <property type="project" value="TreeGrafter"/>
</dbReference>
<dbReference type="KEGG" id="vgu:HYG85_19540"/>
<evidence type="ECO:0000256" key="1">
    <source>
        <dbReference type="ARBA" id="ARBA00012417"/>
    </source>
</evidence>
<dbReference type="Proteomes" id="UP000677305">
    <property type="component" value="Chromosome"/>
</dbReference>
<evidence type="ECO:0000256" key="2">
    <source>
        <dbReference type="ARBA" id="ARBA00017703"/>
    </source>
</evidence>
<keyword evidence="4 11" id="KW-0548">Nucleotidyltransferase</keyword>
<dbReference type="InterPro" id="IPR027417">
    <property type="entry name" value="P-loop_NTPase"/>
</dbReference>
<keyword evidence="3 11" id="KW-0808">Transferase</keyword>
<evidence type="ECO:0000259" key="10">
    <source>
        <dbReference type="Pfam" id="PF21694"/>
    </source>
</evidence>
<dbReference type="NCBIfam" id="TIGR01128">
    <property type="entry name" value="holA"/>
    <property type="match status" value="1"/>
</dbReference>
<dbReference type="InterPro" id="IPR008921">
    <property type="entry name" value="DNA_pol3_clamp-load_cplx_C"/>
</dbReference>
<dbReference type="PANTHER" id="PTHR34388:SF1">
    <property type="entry name" value="DNA POLYMERASE III SUBUNIT DELTA"/>
    <property type="match status" value="1"/>
</dbReference>
<evidence type="ECO:0000256" key="4">
    <source>
        <dbReference type="ARBA" id="ARBA00022695"/>
    </source>
</evidence>
<evidence type="ECO:0000256" key="5">
    <source>
        <dbReference type="ARBA" id="ARBA00022705"/>
    </source>
</evidence>
<evidence type="ECO:0000313" key="12">
    <source>
        <dbReference type="Proteomes" id="UP000677305"/>
    </source>
</evidence>
<dbReference type="Gene3D" id="1.10.8.60">
    <property type="match status" value="1"/>
</dbReference>
<dbReference type="Pfam" id="PF21694">
    <property type="entry name" value="DNA_pol3_delta_C"/>
    <property type="match status" value="1"/>
</dbReference>
<feature type="domain" description="DNA polymerase III delta subunit-like C-terminal" evidence="10">
    <location>
        <begin position="207"/>
        <end position="327"/>
    </location>
</feature>
<dbReference type="RefSeq" id="WP_212691094.1">
    <property type="nucleotide sequence ID" value="NZ_CP058561.1"/>
</dbReference>
<keyword evidence="5" id="KW-0235">DNA replication</keyword>
<dbReference type="SUPFAM" id="SSF52540">
    <property type="entry name" value="P-loop containing nucleoside triphosphate hydrolases"/>
    <property type="match status" value="1"/>
</dbReference>